<sequence length="168" mass="18090">MSGEAPRPVIIIFGAAVRADGGPSLTLRRRVMAAAAFGATLSDPLFIPTGGQGRHGPPESEVMRRLLQDLGVAGSAIREENTARDTLQSARACAAMLRGHQGSVYAASSGYHLPRCRMLLRLFGLPAQAVPPPETSHGLMERWYWRAREGAALPYDAVLAGAERVFRR</sequence>
<dbReference type="Proteomes" id="UP001201985">
    <property type="component" value="Unassembled WGS sequence"/>
</dbReference>
<dbReference type="Pfam" id="PF02698">
    <property type="entry name" value="DUF218"/>
    <property type="match status" value="1"/>
</dbReference>
<keyword evidence="3" id="KW-1185">Reference proteome</keyword>
<feature type="domain" description="DUF218" evidence="1">
    <location>
        <begin position="9"/>
        <end position="142"/>
    </location>
</feature>
<dbReference type="InterPro" id="IPR051599">
    <property type="entry name" value="Cell_Envelope_Assoc"/>
</dbReference>
<organism evidence="2 3">
    <name type="scientific">Teichococcus vastitatis</name>
    <dbReference type="NCBI Taxonomy" id="2307076"/>
    <lineage>
        <taxon>Bacteria</taxon>
        <taxon>Pseudomonadati</taxon>
        <taxon>Pseudomonadota</taxon>
        <taxon>Alphaproteobacteria</taxon>
        <taxon>Acetobacterales</taxon>
        <taxon>Roseomonadaceae</taxon>
        <taxon>Roseomonas</taxon>
    </lineage>
</organism>
<protein>
    <submittedName>
        <fullName evidence="2">YdcF family protein</fullName>
    </submittedName>
</protein>
<dbReference type="CDD" id="cd06259">
    <property type="entry name" value="YdcF-like"/>
    <property type="match status" value="1"/>
</dbReference>
<dbReference type="InterPro" id="IPR003848">
    <property type="entry name" value="DUF218"/>
</dbReference>
<evidence type="ECO:0000259" key="1">
    <source>
        <dbReference type="Pfam" id="PF02698"/>
    </source>
</evidence>
<evidence type="ECO:0000313" key="2">
    <source>
        <dbReference type="EMBL" id="MCI0756727.1"/>
    </source>
</evidence>
<dbReference type="PANTHER" id="PTHR30336:SF20">
    <property type="entry name" value="DUF218 DOMAIN-CONTAINING PROTEIN"/>
    <property type="match status" value="1"/>
</dbReference>
<evidence type="ECO:0000313" key="3">
    <source>
        <dbReference type="Proteomes" id="UP001201985"/>
    </source>
</evidence>
<accession>A0ABS9WBP3</accession>
<dbReference type="EMBL" id="JALBUU010000125">
    <property type="protein sequence ID" value="MCI0756727.1"/>
    <property type="molecule type" value="Genomic_DNA"/>
</dbReference>
<comment type="caution">
    <text evidence="2">The sequence shown here is derived from an EMBL/GenBank/DDBJ whole genome shotgun (WGS) entry which is preliminary data.</text>
</comment>
<name>A0ABS9WBP3_9PROT</name>
<proteinExistence type="predicted"/>
<dbReference type="RefSeq" id="WP_241794012.1">
    <property type="nucleotide sequence ID" value="NZ_JALBUU010000125.1"/>
</dbReference>
<gene>
    <name evidence="2" type="ORF">MON41_24120</name>
</gene>
<reference evidence="2 3" key="1">
    <citation type="submission" date="2022-03" db="EMBL/GenBank/DDBJ databases">
        <title>Complete genome analysis of Roseomonas KG 17.1 : a prolific producer of plant growth promoters.</title>
        <authorList>
            <person name="Saadouli I."/>
            <person name="Najjari A."/>
            <person name="Mosbah A."/>
            <person name="Ouzari H.I."/>
        </authorList>
    </citation>
    <scope>NUCLEOTIDE SEQUENCE [LARGE SCALE GENOMIC DNA]</scope>
    <source>
        <strain evidence="2 3">KG17-1</strain>
    </source>
</reference>
<dbReference type="PANTHER" id="PTHR30336">
    <property type="entry name" value="INNER MEMBRANE PROTEIN, PROBABLE PERMEASE"/>
    <property type="match status" value="1"/>
</dbReference>